<proteinExistence type="predicted"/>
<dbReference type="EMBL" id="JXTB01000194">
    <property type="protein sequence ID" value="PON54501.1"/>
    <property type="molecule type" value="Genomic_DNA"/>
</dbReference>
<protein>
    <submittedName>
        <fullName evidence="1">Uncharacterized protein</fullName>
    </submittedName>
</protein>
<comment type="caution">
    <text evidence="1">The sequence shown here is derived from an EMBL/GenBank/DDBJ whole genome shotgun (WGS) entry which is preliminary data.</text>
</comment>
<sequence length="64" mass="7095">LKGKEVVELLVATTAKSKKRTTAAKKSSAIVTSFVVVSRESMELENLKADQVKYTERLETIKIV</sequence>
<evidence type="ECO:0000313" key="1">
    <source>
        <dbReference type="EMBL" id="PON54501.1"/>
    </source>
</evidence>
<organism evidence="1 2">
    <name type="scientific">Parasponia andersonii</name>
    <name type="common">Sponia andersonii</name>
    <dbReference type="NCBI Taxonomy" id="3476"/>
    <lineage>
        <taxon>Eukaryota</taxon>
        <taxon>Viridiplantae</taxon>
        <taxon>Streptophyta</taxon>
        <taxon>Embryophyta</taxon>
        <taxon>Tracheophyta</taxon>
        <taxon>Spermatophyta</taxon>
        <taxon>Magnoliopsida</taxon>
        <taxon>eudicotyledons</taxon>
        <taxon>Gunneridae</taxon>
        <taxon>Pentapetalae</taxon>
        <taxon>rosids</taxon>
        <taxon>fabids</taxon>
        <taxon>Rosales</taxon>
        <taxon>Cannabaceae</taxon>
        <taxon>Parasponia</taxon>
    </lineage>
</organism>
<feature type="non-terminal residue" evidence="1">
    <location>
        <position position="1"/>
    </location>
</feature>
<keyword evidence="2" id="KW-1185">Reference proteome</keyword>
<dbReference type="Proteomes" id="UP000237105">
    <property type="component" value="Unassembled WGS sequence"/>
</dbReference>
<gene>
    <name evidence="1" type="ORF">PanWU01x14_194600</name>
</gene>
<reference evidence="2" key="1">
    <citation type="submission" date="2016-06" db="EMBL/GenBank/DDBJ databases">
        <title>Parallel loss of symbiosis genes in relatives of nitrogen-fixing non-legume Parasponia.</title>
        <authorList>
            <person name="Van Velzen R."/>
            <person name="Holmer R."/>
            <person name="Bu F."/>
            <person name="Rutten L."/>
            <person name="Van Zeijl A."/>
            <person name="Liu W."/>
            <person name="Santuari L."/>
            <person name="Cao Q."/>
            <person name="Sharma T."/>
            <person name="Shen D."/>
            <person name="Roswanjaya Y."/>
            <person name="Wardhani T."/>
            <person name="Kalhor M.S."/>
            <person name="Jansen J."/>
            <person name="Van den Hoogen J."/>
            <person name="Gungor B."/>
            <person name="Hartog M."/>
            <person name="Hontelez J."/>
            <person name="Verver J."/>
            <person name="Yang W.-C."/>
            <person name="Schijlen E."/>
            <person name="Repin R."/>
            <person name="Schilthuizen M."/>
            <person name="Schranz E."/>
            <person name="Heidstra R."/>
            <person name="Miyata K."/>
            <person name="Fedorova E."/>
            <person name="Kohlen W."/>
            <person name="Bisseling T."/>
            <person name="Smit S."/>
            <person name="Geurts R."/>
        </authorList>
    </citation>
    <scope>NUCLEOTIDE SEQUENCE [LARGE SCALE GENOMIC DNA]</scope>
    <source>
        <strain evidence="2">cv. WU1-14</strain>
    </source>
</reference>
<dbReference type="AlphaFoldDB" id="A0A2P5C0E8"/>
<accession>A0A2P5C0E8</accession>
<name>A0A2P5C0E8_PARAD</name>
<evidence type="ECO:0000313" key="2">
    <source>
        <dbReference type="Proteomes" id="UP000237105"/>
    </source>
</evidence>